<dbReference type="PANTHER" id="PTHR12693:SF3">
    <property type="entry name" value="MENIN"/>
    <property type="match status" value="1"/>
</dbReference>
<keyword evidence="9" id="KW-0539">Nucleus</keyword>
<dbReference type="GO" id="GO:0003682">
    <property type="term" value="F:chromatin binding"/>
    <property type="evidence" value="ECO:0007669"/>
    <property type="project" value="TreeGrafter"/>
</dbReference>
<feature type="region of interest" description="Disordered" evidence="10">
    <location>
        <begin position="459"/>
        <end position="492"/>
    </location>
</feature>
<keyword evidence="8" id="KW-0804">Transcription</keyword>
<accession>A0A2P6VAA5</accession>
<evidence type="ECO:0000256" key="10">
    <source>
        <dbReference type="SAM" id="MobiDB-lite"/>
    </source>
</evidence>
<keyword evidence="6" id="KW-0805">Transcription regulation</keyword>
<proteinExistence type="predicted"/>
<dbReference type="GO" id="GO:0008285">
    <property type="term" value="P:negative regulation of cell population proliferation"/>
    <property type="evidence" value="ECO:0007669"/>
    <property type="project" value="TreeGrafter"/>
</dbReference>
<dbReference type="GO" id="GO:0045786">
    <property type="term" value="P:negative regulation of cell cycle"/>
    <property type="evidence" value="ECO:0007669"/>
    <property type="project" value="TreeGrafter"/>
</dbReference>
<dbReference type="GO" id="GO:0006325">
    <property type="term" value="P:chromatin organization"/>
    <property type="evidence" value="ECO:0007669"/>
    <property type="project" value="UniProtKB-KW"/>
</dbReference>
<evidence type="ECO:0000256" key="7">
    <source>
        <dbReference type="ARBA" id="ARBA00023125"/>
    </source>
</evidence>
<evidence type="ECO:0000256" key="3">
    <source>
        <dbReference type="ARBA" id="ARBA00022491"/>
    </source>
</evidence>
<dbReference type="InterPro" id="IPR007747">
    <property type="entry name" value="Menin"/>
</dbReference>
<dbReference type="Proteomes" id="UP000239649">
    <property type="component" value="Unassembled WGS sequence"/>
</dbReference>
<dbReference type="GO" id="GO:0000403">
    <property type="term" value="F:Y-form DNA binding"/>
    <property type="evidence" value="ECO:0007669"/>
    <property type="project" value="TreeGrafter"/>
</dbReference>
<evidence type="ECO:0000256" key="2">
    <source>
        <dbReference type="ARBA" id="ARBA00021162"/>
    </source>
</evidence>
<evidence type="ECO:0000256" key="4">
    <source>
        <dbReference type="ARBA" id="ARBA00022553"/>
    </source>
</evidence>
<feature type="region of interest" description="Disordered" evidence="10">
    <location>
        <begin position="642"/>
        <end position="681"/>
    </location>
</feature>
<comment type="caution">
    <text evidence="11">The sequence shown here is derived from an EMBL/GenBank/DDBJ whole genome shotgun (WGS) entry which is preliminary data.</text>
</comment>
<reference evidence="11 12" key="1">
    <citation type="journal article" date="2018" name="Plant J.">
        <title>Genome sequences of Chlorella sorokiniana UTEX 1602 and Micractinium conductrix SAG 241.80: implications to maltose excretion by a green alga.</title>
        <authorList>
            <person name="Arriola M.B."/>
            <person name="Velmurugan N."/>
            <person name="Zhang Y."/>
            <person name="Plunkett M.H."/>
            <person name="Hondzo H."/>
            <person name="Barney B.M."/>
        </authorList>
    </citation>
    <scope>NUCLEOTIDE SEQUENCE [LARGE SCALE GENOMIC DNA]</scope>
    <source>
        <strain evidence="11 12">SAG 241.80</strain>
    </source>
</reference>
<keyword evidence="5" id="KW-0156">Chromatin regulator</keyword>
<evidence type="ECO:0000256" key="5">
    <source>
        <dbReference type="ARBA" id="ARBA00022853"/>
    </source>
</evidence>
<dbReference type="GO" id="GO:0035097">
    <property type="term" value="C:histone methyltransferase complex"/>
    <property type="evidence" value="ECO:0007669"/>
    <property type="project" value="TreeGrafter"/>
</dbReference>
<dbReference type="GO" id="GO:0000976">
    <property type="term" value="F:transcription cis-regulatory region binding"/>
    <property type="evidence" value="ECO:0007669"/>
    <property type="project" value="TreeGrafter"/>
</dbReference>
<evidence type="ECO:0000256" key="6">
    <source>
        <dbReference type="ARBA" id="ARBA00023015"/>
    </source>
</evidence>
<dbReference type="OrthoDB" id="514045at2759"/>
<keyword evidence="12" id="KW-1185">Reference proteome</keyword>
<dbReference type="AlphaFoldDB" id="A0A2P6VAA5"/>
<dbReference type="GO" id="GO:0006357">
    <property type="term" value="P:regulation of transcription by RNA polymerase II"/>
    <property type="evidence" value="ECO:0007669"/>
    <property type="project" value="TreeGrafter"/>
</dbReference>
<comment type="subcellular location">
    <subcellularLocation>
        <location evidence="1">Nucleus</location>
    </subcellularLocation>
</comment>
<dbReference type="GO" id="GO:0000785">
    <property type="term" value="C:chromatin"/>
    <property type="evidence" value="ECO:0007669"/>
    <property type="project" value="TreeGrafter"/>
</dbReference>
<sequence length="766" mass="80534">MSLPPEDSQAAACLAYLEELLRTELLQPAPCCERLSIALGAVEVALTARDAAKRAWPADLPATVDSLAQAFDGFVAELARSAALAAAPTPATKVKAVADAVWSRLNKGSYSKDLQHAQHVYNFAALLPPSGPPPGLKKQLDCAGVVTVTFATCQALALRHPAHADLAAARMQVSEDHCWIQLAGCSSREGSVEITTDTAAKRGLPVAADAWAGWLYTGGHAVLCSPRQALAALVTSSNPSISGGKKKVDSQELQEVQRRLLEVLLAEAPEALYSAALCALADLKEVEAQDQLETARDAGDAAVVARLLQRRPGDPLDLFEQAIALACCAGGGGSGGHGESGVQNGGGILENGDSKLTAAAHAAGGGHVAAEPAANREAAQLLGAPTNGAASALPAANGGSAAAAANGGGGSTSSGEGDPGLQWYVYSCVAAYLARRAEFLASCAAAQLLPAGVLLEQAEQQPKQEQPPQQAAEQQAAEQQQQQQQQEPELAPAQQGWWCQAATTYRQGLEAAGRGGGVLARYRVSPATDDQLFKDIEGVLEEVARDGLTAMSKHGGGTPLTDPALLVPLLRLWDGVCWLYSGRAKPSAWVALLLRLAKLFSPEAREAAAAAAEPWVSSGPMLAARPLWRDLKPVPLRPLLESADVGGGGGGERAAKRQRARAERRVRPPAAARAHRRRRPPPAALCGALPCPHHHRRCRRRFTVADGWSAFCTAADVPYGLEVFKVALKVAVVFAIRGYAAPHDEKSAADVDMMLLWFVCWWWWFE</sequence>
<dbReference type="Pfam" id="PF05053">
    <property type="entry name" value="Menin"/>
    <property type="match status" value="1"/>
</dbReference>
<evidence type="ECO:0000256" key="9">
    <source>
        <dbReference type="ARBA" id="ARBA00023242"/>
    </source>
</evidence>
<protein>
    <recommendedName>
        <fullName evidence="2">Menin</fullName>
    </recommendedName>
</protein>
<evidence type="ECO:0000256" key="1">
    <source>
        <dbReference type="ARBA" id="ARBA00004123"/>
    </source>
</evidence>
<keyword evidence="7" id="KW-0238">DNA-binding</keyword>
<evidence type="ECO:0000313" key="11">
    <source>
        <dbReference type="EMBL" id="PSC71023.1"/>
    </source>
</evidence>
<keyword evidence="3" id="KW-0678">Repressor</keyword>
<dbReference type="PANTHER" id="PTHR12693">
    <property type="entry name" value="MENIN"/>
    <property type="match status" value="1"/>
</dbReference>
<gene>
    <name evidence="11" type="ORF">C2E20_5558</name>
</gene>
<name>A0A2P6VAA5_9CHLO</name>
<dbReference type="EMBL" id="LHPF02000016">
    <property type="protein sequence ID" value="PSC71023.1"/>
    <property type="molecule type" value="Genomic_DNA"/>
</dbReference>
<evidence type="ECO:0000313" key="12">
    <source>
        <dbReference type="Proteomes" id="UP000239649"/>
    </source>
</evidence>
<evidence type="ECO:0000256" key="8">
    <source>
        <dbReference type="ARBA" id="ARBA00023163"/>
    </source>
</evidence>
<keyword evidence="4" id="KW-0597">Phosphoprotein</keyword>
<organism evidence="11 12">
    <name type="scientific">Micractinium conductrix</name>
    <dbReference type="NCBI Taxonomy" id="554055"/>
    <lineage>
        <taxon>Eukaryota</taxon>
        <taxon>Viridiplantae</taxon>
        <taxon>Chlorophyta</taxon>
        <taxon>core chlorophytes</taxon>
        <taxon>Trebouxiophyceae</taxon>
        <taxon>Chlorellales</taxon>
        <taxon>Chlorellaceae</taxon>
        <taxon>Chlorella clade</taxon>
        <taxon>Micractinium</taxon>
    </lineage>
</organism>